<evidence type="ECO:0000256" key="4">
    <source>
        <dbReference type="ARBA" id="ARBA00023043"/>
    </source>
</evidence>
<dbReference type="InterPro" id="IPR024079">
    <property type="entry name" value="MetalloPept_cat_dom_sf"/>
</dbReference>
<feature type="transmembrane region" description="Helical" evidence="9">
    <location>
        <begin position="196"/>
        <end position="215"/>
    </location>
</feature>
<evidence type="ECO:0000256" key="8">
    <source>
        <dbReference type="PROSITE-ProRule" id="PRU00023"/>
    </source>
</evidence>
<evidence type="ECO:0000256" key="6">
    <source>
        <dbReference type="ARBA" id="ARBA00023186"/>
    </source>
</evidence>
<dbReference type="SMART" id="SM00248">
    <property type="entry name" value="ANK"/>
    <property type="match status" value="3"/>
</dbReference>
<name>A0A1I7XT45_HETBA</name>
<evidence type="ECO:0000313" key="11">
    <source>
        <dbReference type="Proteomes" id="UP000095283"/>
    </source>
</evidence>
<keyword evidence="9" id="KW-0812">Transmembrane</keyword>
<dbReference type="InterPro" id="IPR002110">
    <property type="entry name" value="Ankyrin_rpt"/>
</dbReference>
<keyword evidence="3" id="KW-0256">Endoplasmic reticulum</keyword>
<evidence type="ECO:0000256" key="9">
    <source>
        <dbReference type="SAM" id="Phobius"/>
    </source>
</evidence>
<keyword evidence="5 9" id="KW-0472">Membrane</keyword>
<keyword evidence="4 8" id="KW-0040">ANK repeat</keyword>
<evidence type="ECO:0000259" key="10">
    <source>
        <dbReference type="Pfam" id="PF11904"/>
    </source>
</evidence>
<comment type="function">
    <text evidence="7">Acts as a molecular chaperone for G protein-coupled receptors, regulating their biogenesis and exit from the ER.</text>
</comment>
<comment type="subcellular location">
    <subcellularLocation>
        <location evidence="1">Endoplasmic reticulum membrane</location>
    </subcellularLocation>
</comment>
<dbReference type="GO" id="GO:0006621">
    <property type="term" value="P:protein retention in ER lumen"/>
    <property type="evidence" value="ECO:0007669"/>
    <property type="project" value="TreeGrafter"/>
</dbReference>
<sequence length="607" mass="69767">MTSNLESFPLHKAAFFNDTRSISQLIKSGRSLYEQDMHGNTALHISTMLGHREATALLLAHNAPVKVKNSDGWNPLMEAVSYGDRQIITEMLRKMKSQSRYGMSRKPHLVKMLEDLGDFYLELKWDFQSWIPLLSRMLPSDVCQIYKKGTRLRMDTTLADFSERRWERGDISFVFNAAADSETDQLVIMDNKTKCYFHIYIYIYILLLASGAAVGDDEFKSLQYRKSLAPPGRMPTTWEEYSGAAPGLPPPLGRAQVQKQNEKNFTALVGMVHSVPNLAGNLIDGPVADEATTLRKPIQKVYLWPSLNDAERAILRDAFFQIGRRTCVKFEEQEYKPWYHADRWVGDQPYVLIRKSKKYAAYSENTIEGLVDRTILYIAENAFQMDSFNNSRGAVMDQLVRFMGRFVQVLKIIMELCSVFIIIIIIIITIIMSLYLGMKREIYRPDSASYIQAIEPVPLVRQPTFHPTQLEWPFDPESITIPLWAREKYRLTQYCPARNNADIGAGQRVGLLTKWDTTKINSMYCPEMVKNADPHRGPCVVPRPKDVEEFRKRALVFYAFVRHEVLASTYPTDATGSLDFKSKSSVARQTLVNFQKLERREKLEKVE</sequence>
<accession>A0A1I7XT45</accession>
<dbReference type="GO" id="GO:0005789">
    <property type="term" value="C:endoplasmic reticulum membrane"/>
    <property type="evidence" value="ECO:0007669"/>
    <property type="project" value="UniProtKB-SubCell"/>
</dbReference>
<keyword evidence="2" id="KW-0677">Repeat</keyword>
<dbReference type="FunFam" id="1.25.40.20:FF:000302">
    <property type="entry name" value="Ankyrin repeat containing protein"/>
    <property type="match status" value="1"/>
</dbReference>
<evidence type="ECO:0000256" key="1">
    <source>
        <dbReference type="ARBA" id="ARBA00004586"/>
    </source>
</evidence>
<dbReference type="Gene3D" id="3.40.390.10">
    <property type="entry name" value="Collagenase (Catalytic Domain)"/>
    <property type="match status" value="1"/>
</dbReference>
<dbReference type="WBParaSite" id="Hba_20990">
    <property type="protein sequence ID" value="Hba_20990"/>
    <property type="gene ID" value="Hba_20990"/>
</dbReference>
<evidence type="ECO:0000256" key="7">
    <source>
        <dbReference type="ARBA" id="ARBA00037107"/>
    </source>
</evidence>
<keyword evidence="6" id="KW-0143">Chaperone</keyword>
<evidence type="ECO:0000256" key="5">
    <source>
        <dbReference type="ARBA" id="ARBA00023136"/>
    </source>
</evidence>
<evidence type="ECO:0000256" key="3">
    <source>
        <dbReference type="ARBA" id="ARBA00022824"/>
    </source>
</evidence>
<protein>
    <submittedName>
        <fullName evidence="12">ANK_REP_REGION domain-containing protein</fullName>
    </submittedName>
</protein>
<dbReference type="Pfam" id="PF11904">
    <property type="entry name" value="ANKRD13_C"/>
    <property type="match status" value="1"/>
</dbReference>
<dbReference type="PANTHER" id="PTHR12447">
    <property type="entry name" value="ANKYRIN REPEAT DOMAIN-CONTAINING PROTEIN 13"/>
    <property type="match status" value="1"/>
</dbReference>
<organism evidence="11 12">
    <name type="scientific">Heterorhabditis bacteriophora</name>
    <name type="common">Entomopathogenic nematode worm</name>
    <dbReference type="NCBI Taxonomy" id="37862"/>
    <lineage>
        <taxon>Eukaryota</taxon>
        <taxon>Metazoa</taxon>
        <taxon>Ecdysozoa</taxon>
        <taxon>Nematoda</taxon>
        <taxon>Chromadorea</taxon>
        <taxon>Rhabditida</taxon>
        <taxon>Rhabditina</taxon>
        <taxon>Rhabditomorpha</taxon>
        <taxon>Strongyloidea</taxon>
        <taxon>Heterorhabditidae</taxon>
        <taxon>Heterorhabditis</taxon>
    </lineage>
</organism>
<dbReference type="InterPro" id="IPR021832">
    <property type="entry name" value="ANKRD13"/>
</dbReference>
<dbReference type="InterPro" id="IPR036770">
    <property type="entry name" value="Ankyrin_rpt-contain_sf"/>
</dbReference>
<feature type="repeat" description="ANK" evidence="8">
    <location>
        <begin position="38"/>
        <end position="70"/>
    </location>
</feature>
<feature type="transmembrane region" description="Helical" evidence="9">
    <location>
        <begin position="412"/>
        <end position="436"/>
    </location>
</feature>
<keyword evidence="9" id="KW-1133">Transmembrane helix</keyword>
<dbReference type="GO" id="GO:0005102">
    <property type="term" value="F:signaling receptor binding"/>
    <property type="evidence" value="ECO:0007669"/>
    <property type="project" value="TreeGrafter"/>
</dbReference>
<reference evidence="12" key="1">
    <citation type="submission" date="2016-11" db="UniProtKB">
        <authorList>
            <consortium name="WormBaseParasite"/>
        </authorList>
    </citation>
    <scope>IDENTIFICATION</scope>
</reference>
<dbReference type="PANTHER" id="PTHR12447:SF25">
    <property type="entry name" value="ANKYRIN REPEAT DOMAIN-CONTAINING PROTEIN 13C"/>
    <property type="match status" value="1"/>
</dbReference>
<dbReference type="PROSITE" id="PS50297">
    <property type="entry name" value="ANK_REP_REGION"/>
    <property type="match status" value="1"/>
</dbReference>
<dbReference type="PROSITE" id="PS50088">
    <property type="entry name" value="ANK_REPEAT"/>
    <property type="match status" value="1"/>
</dbReference>
<evidence type="ECO:0000256" key="2">
    <source>
        <dbReference type="ARBA" id="ARBA00022737"/>
    </source>
</evidence>
<dbReference type="InterPro" id="IPR055285">
    <property type="entry name" value="ANKRD13_C"/>
</dbReference>
<dbReference type="GO" id="GO:0008237">
    <property type="term" value="F:metallopeptidase activity"/>
    <property type="evidence" value="ECO:0007669"/>
    <property type="project" value="InterPro"/>
</dbReference>
<feature type="domain" description="Ankyrin repeat" evidence="10">
    <location>
        <begin position="153"/>
        <end position="197"/>
    </location>
</feature>
<evidence type="ECO:0000313" key="12">
    <source>
        <dbReference type="WBParaSite" id="Hba_20990"/>
    </source>
</evidence>
<proteinExistence type="predicted"/>
<dbReference type="Pfam" id="PF12796">
    <property type="entry name" value="Ank_2"/>
    <property type="match status" value="1"/>
</dbReference>
<dbReference type="Gene3D" id="1.25.40.20">
    <property type="entry name" value="Ankyrin repeat-containing domain"/>
    <property type="match status" value="1"/>
</dbReference>
<dbReference type="AlphaFoldDB" id="A0A1I7XT45"/>
<dbReference type="SUPFAM" id="SSF48403">
    <property type="entry name" value="Ankyrin repeat"/>
    <property type="match status" value="1"/>
</dbReference>
<dbReference type="Proteomes" id="UP000095283">
    <property type="component" value="Unplaced"/>
</dbReference>
<keyword evidence="11" id="KW-1185">Reference proteome</keyword>